<evidence type="ECO:0000313" key="5">
    <source>
        <dbReference type="Proteomes" id="UP001209878"/>
    </source>
</evidence>
<dbReference type="EMBL" id="JAODUO010000127">
    <property type="protein sequence ID" value="KAK2188598.1"/>
    <property type="molecule type" value="Genomic_DNA"/>
</dbReference>
<evidence type="ECO:0000313" key="4">
    <source>
        <dbReference type="EMBL" id="KAK2188598.1"/>
    </source>
</evidence>
<dbReference type="Proteomes" id="UP001209878">
    <property type="component" value="Unassembled WGS sequence"/>
</dbReference>
<proteinExistence type="predicted"/>
<dbReference type="AlphaFoldDB" id="A0AAD9UGG9"/>
<keyword evidence="1" id="KW-0880">Kelch repeat</keyword>
<sequence length="682" mass="78123">MAAMLAKTRVFFHRDVNTSIISELIRQRERGEFCDISLRLNGRHYPAHKAVLAASSPYFRSMFTSHMKEHCSPEVDLSESLRLENDRTFKRVLRFVYSGDIEINVENVDDVLRLADFLLLDEVREYCRQFYLRHGNITPANALGLAELAERHNLPEVARVAKAIVATRFHDCIVQRDEILEVSPAGLRQLLGDAATVQFTSSDTLIQLLLRWTMHDPTKRQQDMLRLLPYIRLTCLSCDNLRFLLSEPAVARSPDWTDLLHALLTQKSNLRGECQSSQPFGSTMGSFADEPMLIALCCDTQMKFLQFLTYHIQQRQWYKIPIKTDTLMSSIPKRFDMCGMHMNKNNLYLFMNYSLPYPSNMLQVHIMAVNIQNGQHKLMTFHHAHNFNAHCQTVLTDDRSLPVALVYCSDHLCLVGNVQGTGHVFVCSPDTFTYTCHPIPQARFVSQAQAVVCGDHHIFIWCRHRFGHEEYCINKQVSFVKFDIQKQEFQMLASPTGIGYDEFSNTHTLCIENNTALVHSPGRNSQYLRKTTHEWLTYQKPVPAAPECNMSTELLYHGCKLHAYIDHTVYQLDNPAAYASSLTCLQEGKTSCQPHPPPPVDGVSLLTSTRVSPALLSSYIPVTRFDDTYTNLVHSRTESPDYESDGSEFSLHSNGKHAISDNDEWDFNDLEYEDDIYGYYFD</sequence>
<dbReference type="PROSITE" id="PS50097">
    <property type="entry name" value="BTB"/>
    <property type="match status" value="1"/>
</dbReference>
<dbReference type="SUPFAM" id="SSF54695">
    <property type="entry name" value="POZ domain"/>
    <property type="match status" value="1"/>
</dbReference>
<keyword evidence="2" id="KW-0677">Repeat</keyword>
<comment type="caution">
    <text evidence="4">The sequence shown here is derived from an EMBL/GenBank/DDBJ whole genome shotgun (WGS) entry which is preliminary data.</text>
</comment>
<dbReference type="Gene3D" id="3.30.710.10">
    <property type="entry name" value="Potassium Channel Kv1.1, Chain A"/>
    <property type="match status" value="1"/>
</dbReference>
<dbReference type="Pfam" id="PF07707">
    <property type="entry name" value="BACK"/>
    <property type="match status" value="1"/>
</dbReference>
<evidence type="ECO:0000259" key="3">
    <source>
        <dbReference type="PROSITE" id="PS50097"/>
    </source>
</evidence>
<reference evidence="4" key="1">
    <citation type="journal article" date="2023" name="Mol. Biol. Evol.">
        <title>Third-Generation Sequencing Reveals the Adaptive Role of the Epigenome in Three Deep-Sea Polychaetes.</title>
        <authorList>
            <person name="Perez M."/>
            <person name="Aroh O."/>
            <person name="Sun Y."/>
            <person name="Lan Y."/>
            <person name="Juniper S.K."/>
            <person name="Young C.R."/>
            <person name="Angers B."/>
            <person name="Qian P.Y."/>
        </authorList>
    </citation>
    <scope>NUCLEOTIDE SEQUENCE</scope>
    <source>
        <strain evidence="4">R07B-5</strain>
    </source>
</reference>
<dbReference type="InterPro" id="IPR011705">
    <property type="entry name" value="BACK"/>
</dbReference>
<protein>
    <recommendedName>
        <fullName evidence="3">BTB domain-containing protein</fullName>
    </recommendedName>
</protein>
<dbReference type="PANTHER" id="PTHR24412:SF489">
    <property type="entry name" value="RING FINGER DOMAIN AND KELCH REPEAT-CONTAINING PROTEIN DDB_G0271372"/>
    <property type="match status" value="1"/>
</dbReference>
<dbReference type="Gene3D" id="1.25.40.420">
    <property type="match status" value="1"/>
</dbReference>
<name>A0AAD9UGG9_RIDPI</name>
<keyword evidence="5" id="KW-1185">Reference proteome</keyword>
<dbReference type="Pfam" id="PF00651">
    <property type="entry name" value="BTB"/>
    <property type="match status" value="1"/>
</dbReference>
<accession>A0AAD9UGG9</accession>
<feature type="domain" description="BTB" evidence="3">
    <location>
        <begin position="34"/>
        <end position="105"/>
    </location>
</feature>
<dbReference type="PANTHER" id="PTHR24412">
    <property type="entry name" value="KELCH PROTEIN"/>
    <property type="match status" value="1"/>
</dbReference>
<organism evidence="4 5">
    <name type="scientific">Ridgeia piscesae</name>
    <name type="common">Tubeworm</name>
    <dbReference type="NCBI Taxonomy" id="27915"/>
    <lineage>
        <taxon>Eukaryota</taxon>
        <taxon>Metazoa</taxon>
        <taxon>Spiralia</taxon>
        <taxon>Lophotrochozoa</taxon>
        <taxon>Annelida</taxon>
        <taxon>Polychaeta</taxon>
        <taxon>Sedentaria</taxon>
        <taxon>Canalipalpata</taxon>
        <taxon>Sabellida</taxon>
        <taxon>Siboglinidae</taxon>
        <taxon>Ridgeia</taxon>
    </lineage>
</organism>
<dbReference type="SMART" id="SM00875">
    <property type="entry name" value="BACK"/>
    <property type="match status" value="1"/>
</dbReference>
<dbReference type="InterPro" id="IPR000210">
    <property type="entry name" value="BTB/POZ_dom"/>
</dbReference>
<evidence type="ECO:0000256" key="2">
    <source>
        <dbReference type="ARBA" id="ARBA00022737"/>
    </source>
</evidence>
<gene>
    <name evidence="4" type="ORF">NP493_127g02007</name>
</gene>
<dbReference type="CDD" id="cd18186">
    <property type="entry name" value="BTB_POZ_ZBTB_KLHL-like"/>
    <property type="match status" value="1"/>
</dbReference>
<evidence type="ECO:0000256" key="1">
    <source>
        <dbReference type="ARBA" id="ARBA00022441"/>
    </source>
</evidence>
<dbReference type="InterPro" id="IPR011333">
    <property type="entry name" value="SKP1/BTB/POZ_sf"/>
</dbReference>
<dbReference type="SMART" id="SM00225">
    <property type="entry name" value="BTB"/>
    <property type="match status" value="1"/>
</dbReference>